<feature type="domain" description="AAA+ ATPase" evidence="8">
    <location>
        <begin position="39"/>
        <end position="205"/>
    </location>
</feature>
<evidence type="ECO:0000256" key="1">
    <source>
        <dbReference type="ARBA" id="ARBA00004202"/>
    </source>
</evidence>
<evidence type="ECO:0000313" key="10">
    <source>
        <dbReference type="Proteomes" id="UP001243195"/>
    </source>
</evidence>
<comment type="subcellular location">
    <subcellularLocation>
        <location evidence="1">Cell membrane</location>
        <topology evidence="1">Peripheral membrane protein</topology>
    </subcellularLocation>
</comment>
<accession>A0AAW8JG17</accession>
<dbReference type="InterPro" id="IPR051535">
    <property type="entry name" value="Siderophore_ABC-ATPase"/>
</dbReference>
<dbReference type="RefSeq" id="WP_308955468.1">
    <property type="nucleotide sequence ID" value="NZ_JAVICY010000004.1"/>
</dbReference>
<dbReference type="Proteomes" id="UP001243195">
    <property type="component" value="Unassembled WGS sequence"/>
</dbReference>
<dbReference type="InterPro" id="IPR038729">
    <property type="entry name" value="Rad50/SbcC_AAA"/>
</dbReference>
<protein>
    <submittedName>
        <fullName evidence="9">AAA family ATPase</fullName>
    </submittedName>
</protein>
<dbReference type="GO" id="GO:0016887">
    <property type="term" value="F:ATP hydrolysis activity"/>
    <property type="evidence" value="ECO:0007669"/>
    <property type="project" value="InterPro"/>
</dbReference>
<evidence type="ECO:0000259" key="8">
    <source>
        <dbReference type="SMART" id="SM00382"/>
    </source>
</evidence>
<sequence length="244" mass="27719">MQAKPYLRAVQIKQPDQWDWSIYPFNIAAVNDIEQIDFHADVTFFVGENGSGKSTVLESLALALGFSEEGGTLNVVLNSANTSSVLHQALRLIKSYKKPKDYYFLRAESFYNVGTYMNELAYTVQYGGDIHKRSHGEAFFKVLTNKLQGQGLYLMDEPEAALSPTLQMSAISVIHQLCQAGSQFIIATHSPILLAYPHAVIYQFTDTGIRQIQYEDTDHFRITKDFLNHHEKRITQLLDDEYLD</sequence>
<name>A0AAW8JG17_9GAMM</name>
<dbReference type="GO" id="GO:0006826">
    <property type="term" value="P:iron ion transport"/>
    <property type="evidence" value="ECO:0007669"/>
    <property type="project" value="UniProtKB-KW"/>
</dbReference>
<dbReference type="SMART" id="SM00382">
    <property type="entry name" value="AAA"/>
    <property type="match status" value="1"/>
</dbReference>
<keyword evidence="5" id="KW-0408">Iron</keyword>
<evidence type="ECO:0000256" key="2">
    <source>
        <dbReference type="ARBA" id="ARBA00022448"/>
    </source>
</evidence>
<comment type="caution">
    <text evidence="9">The sequence shown here is derived from an EMBL/GenBank/DDBJ whole genome shotgun (WGS) entry which is preliminary data.</text>
</comment>
<proteinExistence type="predicted"/>
<keyword evidence="6" id="KW-0406">Ion transport</keyword>
<evidence type="ECO:0000256" key="7">
    <source>
        <dbReference type="ARBA" id="ARBA00023136"/>
    </source>
</evidence>
<keyword evidence="3" id="KW-1003">Cell membrane</keyword>
<evidence type="ECO:0000313" key="9">
    <source>
        <dbReference type="EMBL" id="MDQ9070997.1"/>
    </source>
</evidence>
<dbReference type="EMBL" id="JAVIDA010000005">
    <property type="protein sequence ID" value="MDQ9070997.1"/>
    <property type="molecule type" value="Genomic_DNA"/>
</dbReference>
<dbReference type="SUPFAM" id="SSF52540">
    <property type="entry name" value="P-loop containing nucleoside triphosphate hydrolases"/>
    <property type="match status" value="1"/>
</dbReference>
<dbReference type="Gene3D" id="3.40.50.300">
    <property type="entry name" value="P-loop containing nucleotide triphosphate hydrolases"/>
    <property type="match status" value="2"/>
</dbReference>
<dbReference type="InterPro" id="IPR003593">
    <property type="entry name" value="AAA+_ATPase"/>
</dbReference>
<dbReference type="CDD" id="cd00267">
    <property type="entry name" value="ABC_ATPase"/>
    <property type="match status" value="1"/>
</dbReference>
<organism evidence="9 10">
    <name type="scientific">Acinetobacter gerneri</name>
    <dbReference type="NCBI Taxonomy" id="202952"/>
    <lineage>
        <taxon>Bacteria</taxon>
        <taxon>Pseudomonadati</taxon>
        <taxon>Pseudomonadota</taxon>
        <taxon>Gammaproteobacteria</taxon>
        <taxon>Moraxellales</taxon>
        <taxon>Moraxellaceae</taxon>
        <taxon>Acinetobacter</taxon>
    </lineage>
</organism>
<dbReference type="Pfam" id="PF13304">
    <property type="entry name" value="AAA_21"/>
    <property type="match status" value="1"/>
</dbReference>
<gene>
    <name evidence="9" type="ORF">RFH51_05910</name>
</gene>
<reference evidence="9" key="1">
    <citation type="submission" date="2023-08" db="EMBL/GenBank/DDBJ databases">
        <title>Emergence of clinically-relevant ST2 carbapenem-resistant Acinetobacter baumannii strains in hospital sewages in Zhejiang, East of China.</title>
        <authorList>
            <person name="Kaichao C."/>
            <person name="Zhang R."/>
        </authorList>
    </citation>
    <scope>NUCLEOTIDE SEQUENCE</scope>
    <source>
        <strain evidence="9">M-SY-60</strain>
    </source>
</reference>
<keyword evidence="2" id="KW-0813">Transport</keyword>
<dbReference type="GO" id="GO:0005886">
    <property type="term" value="C:plasma membrane"/>
    <property type="evidence" value="ECO:0007669"/>
    <property type="project" value="UniProtKB-SubCell"/>
</dbReference>
<dbReference type="InterPro" id="IPR003959">
    <property type="entry name" value="ATPase_AAA_core"/>
</dbReference>
<evidence type="ECO:0000256" key="5">
    <source>
        <dbReference type="ARBA" id="ARBA00023004"/>
    </source>
</evidence>
<keyword evidence="7" id="KW-0472">Membrane</keyword>
<evidence type="ECO:0000256" key="6">
    <source>
        <dbReference type="ARBA" id="ARBA00023065"/>
    </source>
</evidence>
<dbReference type="GO" id="GO:0006302">
    <property type="term" value="P:double-strand break repair"/>
    <property type="evidence" value="ECO:0007669"/>
    <property type="project" value="InterPro"/>
</dbReference>
<dbReference type="PANTHER" id="PTHR42771:SF2">
    <property type="entry name" value="IRON(3+)-HYDROXAMATE IMPORT ATP-BINDING PROTEIN FHUC"/>
    <property type="match status" value="1"/>
</dbReference>
<dbReference type="PANTHER" id="PTHR42771">
    <property type="entry name" value="IRON(3+)-HYDROXAMATE IMPORT ATP-BINDING PROTEIN FHUC"/>
    <property type="match status" value="1"/>
</dbReference>
<keyword evidence="4" id="KW-0410">Iron transport</keyword>
<dbReference type="GO" id="GO:0005524">
    <property type="term" value="F:ATP binding"/>
    <property type="evidence" value="ECO:0007669"/>
    <property type="project" value="InterPro"/>
</dbReference>
<dbReference type="Pfam" id="PF13476">
    <property type="entry name" value="AAA_23"/>
    <property type="match status" value="1"/>
</dbReference>
<dbReference type="AlphaFoldDB" id="A0AAW8JG17"/>
<dbReference type="InterPro" id="IPR027417">
    <property type="entry name" value="P-loop_NTPase"/>
</dbReference>
<evidence type="ECO:0000256" key="3">
    <source>
        <dbReference type="ARBA" id="ARBA00022475"/>
    </source>
</evidence>
<evidence type="ECO:0000256" key="4">
    <source>
        <dbReference type="ARBA" id="ARBA00022496"/>
    </source>
</evidence>